<evidence type="ECO:0000313" key="4">
    <source>
        <dbReference type="Proteomes" id="UP001642540"/>
    </source>
</evidence>
<accession>A0ABP1S0C4</accession>
<comment type="caution">
    <text evidence="3">The sequence shown here is derived from an EMBL/GenBank/DDBJ whole genome shotgun (WGS) entry which is preliminary data.</text>
</comment>
<dbReference type="EMBL" id="CAXLJM020000133">
    <property type="protein sequence ID" value="CAL8140001.1"/>
    <property type="molecule type" value="Genomic_DNA"/>
</dbReference>
<feature type="chain" id="PRO_5047435720" evidence="2">
    <location>
        <begin position="33"/>
        <end position="287"/>
    </location>
</feature>
<feature type="region of interest" description="Disordered" evidence="1">
    <location>
        <begin position="237"/>
        <end position="287"/>
    </location>
</feature>
<organism evidence="3 4">
    <name type="scientific">Orchesella dallaii</name>
    <dbReference type="NCBI Taxonomy" id="48710"/>
    <lineage>
        <taxon>Eukaryota</taxon>
        <taxon>Metazoa</taxon>
        <taxon>Ecdysozoa</taxon>
        <taxon>Arthropoda</taxon>
        <taxon>Hexapoda</taxon>
        <taxon>Collembola</taxon>
        <taxon>Entomobryomorpha</taxon>
        <taxon>Entomobryoidea</taxon>
        <taxon>Orchesellidae</taxon>
        <taxon>Orchesellinae</taxon>
        <taxon>Orchesella</taxon>
    </lineage>
</organism>
<evidence type="ECO:0000313" key="3">
    <source>
        <dbReference type="EMBL" id="CAL8140001.1"/>
    </source>
</evidence>
<gene>
    <name evidence="3" type="ORF">ODALV1_LOCUS28096</name>
</gene>
<proteinExistence type="predicted"/>
<protein>
    <submittedName>
        <fullName evidence="3">Uncharacterized protein</fullName>
    </submittedName>
</protein>
<reference evidence="3 4" key="1">
    <citation type="submission" date="2024-08" db="EMBL/GenBank/DDBJ databases">
        <authorList>
            <person name="Cucini C."/>
            <person name="Frati F."/>
        </authorList>
    </citation>
    <scope>NUCLEOTIDE SEQUENCE [LARGE SCALE GENOMIC DNA]</scope>
</reference>
<dbReference type="Proteomes" id="UP001642540">
    <property type="component" value="Unassembled WGS sequence"/>
</dbReference>
<keyword evidence="4" id="KW-1185">Reference proteome</keyword>
<name>A0ABP1S0C4_9HEXA</name>
<evidence type="ECO:0000256" key="2">
    <source>
        <dbReference type="SAM" id="SignalP"/>
    </source>
</evidence>
<keyword evidence="2" id="KW-0732">Signal</keyword>
<sequence>MSSLKIPRKTIVILNILCILLQSPTLDNLVTGLKTHRENLNVPGGIKFYFPNLETGIQLAANAEDFQDGTFPIAFQMKSPSYQHKMIRLHEEPGTGSVRIRYPTKGDISNYMLSQPLRHPIAGRPDIVVNGNVFPWVLNNDEDNHKQTTFHPTNFQAGSPSMIPYSGARPNESVGTVPIKWLNSSKTVCKWPPRDYGKAIRHNKEPDDSWSTYPVRVLSKNPIRDYKTARNLEKKAEFTSSLETTDADCERRKKQRRTAKPKEPCLALVRDSGSSSDNPQSDQSSRN</sequence>
<evidence type="ECO:0000256" key="1">
    <source>
        <dbReference type="SAM" id="MobiDB-lite"/>
    </source>
</evidence>
<feature type="signal peptide" evidence="2">
    <location>
        <begin position="1"/>
        <end position="32"/>
    </location>
</feature>
<feature type="compositionally biased region" description="Low complexity" evidence="1">
    <location>
        <begin position="271"/>
        <end position="287"/>
    </location>
</feature>